<keyword evidence="4" id="KW-0547">Nucleotide-binding</keyword>
<gene>
    <name evidence="12" type="ORF">CC78DRAFT_232565</name>
</gene>
<dbReference type="PROSITE" id="PS50929">
    <property type="entry name" value="ABC_TM1F"/>
    <property type="match status" value="2"/>
</dbReference>
<dbReference type="EMBL" id="ML986616">
    <property type="protein sequence ID" value="KAF2264340.1"/>
    <property type="molecule type" value="Genomic_DNA"/>
</dbReference>
<dbReference type="GO" id="GO:0016887">
    <property type="term" value="F:ATP hydrolysis activity"/>
    <property type="evidence" value="ECO:0007669"/>
    <property type="project" value="InterPro"/>
</dbReference>
<reference evidence="13" key="1">
    <citation type="journal article" date="2020" name="Stud. Mycol.">
        <title>101 Dothideomycetes genomes: A test case for predicting lifestyles and emergence of pathogens.</title>
        <authorList>
            <person name="Haridas S."/>
            <person name="Albert R."/>
            <person name="Binder M."/>
            <person name="Bloem J."/>
            <person name="LaButti K."/>
            <person name="Salamov A."/>
            <person name="Andreopoulos B."/>
            <person name="Baker S."/>
            <person name="Barry K."/>
            <person name="Bills G."/>
            <person name="Bluhm B."/>
            <person name="Cannon C."/>
            <person name="Castanera R."/>
            <person name="Culley D."/>
            <person name="Daum C."/>
            <person name="Ezra D."/>
            <person name="Gonzalez J."/>
            <person name="Henrissat B."/>
            <person name="Kuo A."/>
            <person name="Liang C."/>
            <person name="Lipzen A."/>
            <person name="Lutzoni F."/>
            <person name="Magnuson J."/>
            <person name="Mondo S."/>
            <person name="Nolan M."/>
            <person name="Ohm R."/>
            <person name="Pangilinan J."/>
            <person name="Park H.-J."/>
            <person name="Ramirez L."/>
            <person name="Alfaro M."/>
            <person name="Sun H."/>
            <person name="Tritt A."/>
            <person name="Yoshinaga Y."/>
            <person name="Zwiers L.-H."/>
            <person name="Turgeon B."/>
            <person name="Goodwin S."/>
            <person name="Spatafora J."/>
            <person name="Crous P."/>
            <person name="Grigoriev I."/>
        </authorList>
    </citation>
    <scope>NUCLEOTIDE SEQUENCE [LARGE SCALE GENOMIC DNA]</scope>
    <source>
        <strain evidence="13">CBS 304.66</strain>
    </source>
</reference>
<evidence type="ECO:0000256" key="5">
    <source>
        <dbReference type="ARBA" id="ARBA00022840"/>
    </source>
</evidence>
<dbReference type="SUPFAM" id="SSF90123">
    <property type="entry name" value="ABC transporter transmembrane region"/>
    <property type="match status" value="2"/>
</dbReference>
<dbReference type="InterPro" id="IPR011527">
    <property type="entry name" value="ABC1_TM_dom"/>
</dbReference>
<dbReference type="InterPro" id="IPR027417">
    <property type="entry name" value="P-loop_NTPase"/>
</dbReference>
<evidence type="ECO:0000256" key="9">
    <source>
        <dbReference type="SAM" id="Phobius"/>
    </source>
</evidence>
<accession>A0A9P4KD79</accession>
<keyword evidence="13" id="KW-1185">Reference proteome</keyword>
<feature type="transmembrane region" description="Helical" evidence="9">
    <location>
        <begin position="1005"/>
        <end position="1029"/>
    </location>
</feature>
<feature type="domain" description="ABC transporter" evidence="10">
    <location>
        <begin position="1103"/>
        <end position="1376"/>
    </location>
</feature>
<feature type="transmembrane region" description="Helical" evidence="9">
    <location>
        <begin position="44"/>
        <end position="69"/>
    </location>
</feature>
<dbReference type="InterPro" id="IPR039421">
    <property type="entry name" value="Type_1_exporter"/>
</dbReference>
<feature type="domain" description="ABC transmembrane type-1" evidence="11">
    <location>
        <begin position="786"/>
        <end position="1068"/>
    </location>
</feature>
<feature type="domain" description="ABC transmembrane type-1" evidence="11">
    <location>
        <begin position="47"/>
        <end position="338"/>
    </location>
</feature>
<organism evidence="12 13">
    <name type="scientific">Lojkania enalia</name>
    <dbReference type="NCBI Taxonomy" id="147567"/>
    <lineage>
        <taxon>Eukaryota</taxon>
        <taxon>Fungi</taxon>
        <taxon>Dikarya</taxon>
        <taxon>Ascomycota</taxon>
        <taxon>Pezizomycotina</taxon>
        <taxon>Dothideomycetes</taxon>
        <taxon>Pleosporomycetidae</taxon>
        <taxon>Pleosporales</taxon>
        <taxon>Pleosporales incertae sedis</taxon>
        <taxon>Lojkania</taxon>
    </lineage>
</organism>
<dbReference type="PROSITE" id="PS50893">
    <property type="entry name" value="ABC_TRANSPORTER_2"/>
    <property type="match status" value="2"/>
</dbReference>
<keyword evidence="12" id="KW-0378">Hydrolase</keyword>
<feature type="transmembrane region" description="Helical" evidence="9">
    <location>
        <begin position="280"/>
        <end position="302"/>
    </location>
</feature>
<feature type="transmembrane region" description="Helical" evidence="9">
    <location>
        <begin position="95"/>
        <end position="119"/>
    </location>
</feature>
<evidence type="ECO:0000256" key="3">
    <source>
        <dbReference type="ARBA" id="ARBA00022692"/>
    </source>
</evidence>
<dbReference type="PANTHER" id="PTHR43394">
    <property type="entry name" value="ATP-DEPENDENT PERMEASE MDL1, MITOCHONDRIAL"/>
    <property type="match status" value="1"/>
</dbReference>
<dbReference type="InterPro" id="IPR003593">
    <property type="entry name" value="AAA+_ATPase"/>
</dbReference>
<evidence type="ECO:0000259" key="10">
    <source>
        <dbReference type="PROSITE" id="PS50893"/>
    </source>
</evidence>
<dbReference type="Proteomes" id="UP000800093">
    <property type="component" value="Unassembled WGS sequence"/>
</dbReference>
<keyword evidence="7 9" id="KW-0472">Membrane</keyword>
<keyword evidence="6 9" id="KW-1133">Transmembrane helix</keyword>
<evidence type="ECO:0000256" key="4">
    <source>
        <dbReference type="ARBA" id="ARBA00022741"/>
    </source>
</evidence>
<proteinExistence type="predicted"/>
<evidence type="ECO:0000256" key="2">
    <source>
        <dbReference type="ARBA" id="ARBA00022448"/>
    </source>
</evidence>
<dbReference type="FunFam" id="3.40.50.300:FF:001471">
    <property type="entry name" value="P-loop containing nucleoside triphosphate hydrolase protein"/>
    <property type="match status" value="1"/>
</dbReference>
<feature type="transmembrane region" description="Helical" evidence="9">
    <location>
        <begin position="197"/>
        <end position="214"/>
    </location>
</feature>
<evidence type="ECO:0000256" key="1">
    <source>
        <dbReference type="ARBA" id="ARBA00004141"/>
    </source>
</evidence>
<dbReference type="PANTHER" id="PTHR43394:SF15">
    <property type="entry name" value="ALPHA-FACTOR-TRANSPORTING ATPASE"/>
    <property type="match status" value="1"/>
</dbReference>
<dbReference type="SMART" id="SM00382">
    <property type="entry name" value="AAA"/>
    <property type="match status" value="2"/>
</dbReference>
<feature type="domain" description="ABC transporter" evidence="10">
    <location>
        <begin position="375"/>
        <end position="613"/>
    </location>
</feature>
<dbReference type="CDD" id="cd18577">
    <property type="entry name" value="ABC_6TM_Pgp_ABCB1_D1_like"/>
    <property type="match status" value="1"/>
</dbReference>
<sequence>MSRLSGATIEQEKKLPKKDEEDGLTRRAGWKTLFGFTTKRHLPVLSLAVTMAAIAALTLPAMAILYGILFRQFADYGSGKINGTALLRNASKYCLYMTGIAAINWLTNSLYFILFLIFGELQARSARERIFNTLVRRDMEWYDTRQNGIAALLSTIQMQIRDLQLSTSTPLGEGLQCVISGLGALIVAFYFSWNLTIVIICTVPLVYLVMGLLSRRLSKRAHEQADKLQQALKYVTNAVQSIETVKCFNGERLELLKFVKVISHAASLYKRQANLRSFQIGFMQFIISAIFVQGFWYGSYLVTSGKTDAGHVVITFWGALMAVQGLTGFVPQLIVLQKGKVAGARLRGIMMQTSRLDKSLESQGGEKPDNCPGDVEFQHVSFTYPTRPNQTALNDISLFFPAGDTTFVIGRSGSGKSTLGQLLVRFYSPSSGQIRIDRAPLQSLDTQWLRDNVTLVEQHSVLFNDTIRRNIALVKRNEEPTAEQLKEAVSFALLDQMIKDLPNGLDTLVGTKGNSLSGGQRQRMALARARLRNTPVLVLDESTSALDNITRSAMLQAIRRWRLGKTTIVITHDISQILPNDFVYILENSKVIQEGYRKMIENVPNSAFNTFLDIDTRRPEEDEEMLEDETDEIFSLYHESWGQAPHPLSGVFGEPYVLPLMSPRHSLLMSGPKRASVMASELGKRPPSIIRPLEDNDTFHPLPFPTRRGSLVSTRQSLLSQDVPIQLDLLRANSSRQRMSLKEGKRSSQTSAQSTLPSATQTLSIKQIMKTVWPVLDWRSRVTFTGAIICAAIHAGATPTFAFVFARLLSTFYVTAHQTQMALKYALSILGIAILDGSASYGQSYFFDSCAQTWANALKQEAMRRILLQPKEFFDREENSVSQLAECIDHCAEEARNLPGRFASIVLVVVIMVNIAIIWSLVICWKLTLVALASGLVLFASTRCYHAISSRWETYSNEADEKVGQVLYETFVNIRTVRCFVLEEVFRKRYKDATTNALKVGVKRAVYTGSIFGINYACMFFVTTFLFWYGATIVASREFSTTRIIEVFGILLLSVNQVNYIGNYIPQVNIAKDAGSRLMRLSGLPLTSPEHSGTMLIHSAGDIVLRNVYFSYPTRKDLSVLQDVSFCIPRGSCTAIVGPSGSGKSTIAALLFKLYQTNSGAHAPFTSDLTVSGHDIKTLHTATLRSRMAIVSQTPVLFPGTIVENIVYGLPPSSSRATIDGVRAAAVAAGVSDFIDSLPLGYQTVVGEGGTGLSGGQAQRIAIARALVRSPDILILDEATSALDVESAGVIRDTIQRLVMDGSKEGGHRPPLGQEFSCSSLHEERRDMTVIIITHAREMMAIAEHIIVLDKGRVVEEGTYDALRRRQGPFARLLRGEKTGSPERGGLRK</sequence>
<keyword evidence="2" id="KW-0813">Transport</keyword>
<dbReference type="CDD" id="cd18578">
    <property type="entry name" value="ABC_6TM_Pgp_ABCB1_D2_like"/>
    <property type="match status" value="1"/>
</dbReference>
<dbReference type="GO" id="GO:0005524">
    <property type="term" value="F:ATP binding"/>
    <property type="evidence" value="ECO:0007669"/>
    <property type="project" value="UniProtKB-KW"/>
</dbReference>
<feature type="compositionally biased region" description="Basic and acidic residues" evidence="8">
    <location>
        <begin position="10"/>
        <end position="21"/>
    </location>
</feature>
<feature type="transmembrane region" description="Helical" evidence="9">
    <location>
        <begin position="902"/>
        <end position="921"/>
    </location>
</feature>
<keyword evidence="5" id="KW-0067">ATP-binding</keyword>
<name>A0A9P4KD79_9PLEO</name>
<evidence type="ECO:0000256" key="6">
    <source>
        <dbReference type="ARBA" id="ARBA00022989"/>
    </source>
</evidence>
<dbReference type="InterPro" id="IPR017871">
    <property type="entry name" value="ABC_transporter-like_CS"/>
</dbReference>
<comment type="subcellular location">
    <subcellularLocation>
        <location evidence="1">Membrane</location>
        <topology evidence="1">Multi-pass membrane protein</topology>
    </subcellularLocation>
</comment>
<evidence type="ECO:0000313" key="12">
    <source>
        <dbReference type="EMBL" id="KAF2264340.1"/>
    </source>
</evidence>
<protein>
    <submittedName>
        <fullName evidence="12">P-loop containing nucleoside triphosphate hydrolase protein</fullName>
    </submittedName>
</protein>
<dbReference type="Pfam" id="PF00664">
    <property type="entry name" value="ABC_membrane"/>
    <property type="match status" value="2"/>
</dbReference>
<dbReference type="InterPro" id="IPR003439">
    <property type="entry name" value="ABC_transporter-like_ATP-bd"/>
</dbReference>
<feature type="transmembrane region" description="Helical" evidence="9">
    <location>
        <begin position="314"/>
        <end position="336"/>
    </location>
</feature>
<dbReference type="GO" id="GO:0015421">
    <property type="term" value="F:ABC-type oligopeptide transporter activity"/>
    <property type="evidence" value="ECO:0007669"/>
    <property type="project" value="TreeGrafter"/>
</dbReference>
<feature type="region of interest" description="Disordered" evidence="8">
    <location>
        <begin position="737"/>
        <end position="756"/>
    </location>
</feature>
<dbReference type="Gene3D" id="1.20.1560.10">
    <property type="entry name" value="ABC transporter type 1, transmembrane domain"/>
    <property type="match status" value="3"/>
</dbReference>
<dbReference type="FunFam" id="3.40.50.300:FF:000604">
    <property type="entry name" value="ABC transporter B family member 28"/>
    <property type="match status" value="1"/>
</dbReference>
<evidence type="ECO:0000256" key="7">
    <source>
        <dbReference type="ARBA" id="ARBA00023136"/>
    </source>
</evidence>
<evidence type="ECO:0000259" key="11">
    <source>
        <dbReference type="PROSITE" id="PS50929"/>
    </source>
</evidence>
<feature type="compositionally biased region" description="Polar residues" evidence="8">
    <location>
        <begin position="747"/>
        <end position="756"/>
    </location>
</feature>
<evidence type="ECO:0000256" key="8">
    <source>
        <dbReference type="SAM" id="MobiDB-lite"/>
    </source>
</evidence>
<dbReference type="Pfam" id="PF00005">
    <property type="entry name" value="ABC_tran"/>
    <property type="match status" value="2"/>
</dbReference>
<evidence type="ECO:0000313" key="13">
    <source>
        <dbReference type="Proteomes" id="UP000800093"/>
    </source>
</evidence>
<dbReference type="InterPro" id="IPR036640">
    <property type="entry name" value="ABC1_TM_sf"/>
</dbReference>
<dbReference type="GO" id="GO:0090374">
    <property type="term" value="P:oligopeptide export from mitochondrion"/>
    <property type="evidence" value="ECO:0007669"/>
    <property type="project" value="TreeGrafter"/>
</dbReference>
<comment type="caution">
    <text evidence="12">The sequence shown here is derived from an EMBL/GenBank/DDBJ whole genome shotgun (WGS) entry which is preliminary data.</text>
</comment>
<dbReference type="OrthoDB" id="6500128at2759"/>
<feature type="region of interest" description="Disordered" evidence="8">
    <location>
        <begin position="1"/>
        <end position="21"/>
    </location>
</feature>
<dbReference type="Gene3D" id="3.40.50.300">
    <property type="entry name" value="P-loop containing nucleotide triphosphate hydrolases"/>
    <property type="match status" value="3"/>
</dbReference>
<dbReference type="PROSITE" id="PS00211">
    <property type="entry name" value="ABC_TRANSPORTER_1"/>
    <property type="match status" value="1"/>
</dbReference>
<keyword evidence="3 9" id="KW-0812">Transmembrane</keyword>
<dbReference type="GO" id="GO:0005743">
    <property type="term" value="C:mitochondrial inner membrane"/>
    <property type="evidence" value="ECO:0007669"/>
    <property type="project" value="TreeGrafter"/>
</dbReference>
<dbReference type="SUPFAM" id="SSF52540">
    <property type="entry name" value="P-loop containing nucleoside triphosphate hydrolases"/>
    <property type="match status" value="3"/>
</dbReference>